<name>A0A024QEP4_9BACI</name>
<reference evidence="3" key="2">
    <citation type="submission" date="2014-05" db="EMBL/GenBank/DDBJ databases">
        <title>Draft genome sequence of Virgibacillus massiliensis Vm-5.</title>
        <authorList>
            <person name="Khelaifia S."/>
            <person name="Croce O."/>
            <person name="Lagier J.C."/>
            <person name="Raoult D."/>
        </authorList>
    </citation>
    <scope>NUCLEOTIDE SEQUENCE [LARGE SCALE GENOMIC DNA]</scope>
    <source>
        <strain evidence="3">Vm-5</strain>
    </source>
</reference>
<dbReference type="InterPro" id="IPR000182">
    <property type="entry name" value="GNAT_dom"/>
</dbReference>
<evidence type="ECO:0000313" key="2">
    <source>
        <dbReference type="EMBL" id="CDQ40988.1"/>
    </source>
</evidence>
<dbReference type="InterPro" id="IPR016181">
    <property type="entry name" value="Acyl_CoA_acyltransferase"/>
</dbReference>
<dbReference type="AlphaFoldDB" id="A0A024QEP4"/>
<evidence type="ECO:0000313" key="3">
    <source>
        <dbReference type="Proteomes" id="UP000028875"/>
    </source>
</evidence>
<dbReference type="CDD" id="cd04301">
    <property type="entry name" value="NAT_SF"/>
    <property type="match status" value="1"/>
</dbReference>
<protein>
    <submittedName>
        <fullName evidence="2">Acetyltransferase (GNAT) family protein</fullName>
    </submittedName>
</protein>
<keyword evidence="3" id="KW-1185">Reference proteome</keyword>
<dbReference type="STRING" id="1462526.BN990_03338"/>
<proteinExistence type="predicted"/>
<feature type="domain" description="N-acetyltransferase" evidence="1">
    <location>
        <begin position="13"/>
        <end position="174"/>
    </location>
</feature>
<dbReference type="eggNOG" id="COG0456">
    <property type="taxonomic scope" value="Bacteria"/>
</dbReference>
<comment type="caution">
    <text evidence="2">The sequence shown here is derived from an EMBL/GenBank/DDBJ whole genome shotgun (WGS) entry which is preliminary data.</text>
</comment>
<dbReference type="PROSITE" id="PS51186">
    <property type="entry name" value="GNAT"/>
    <property type="match status" value="1"/>
</dbReference>
<reference evidence="2 3" key="1">
    <citation type="submission" date="2014-03" db="EMBL/GenBank/DDBJ databases">
        <authorList>
            <person name="Urmite Genomes U."/>
        </authorList>
    </citation>
    <scope>NUCLEOTIDE SEQUENCE [LARGE SCALE GENOMIC DNA]</scope>
    <source>
        <strain evidence="2 3">Vm-5</strain>
    </source>
</reference>
<keyword evidence="2" id="KW-0808">Transferase</keyword>
<sequence length="179" mass="20583">MINIALNDPYSGYTVRKAKLEDMDEIIHLLKTAAQWVQAKGIEQWGHLLTGEEDAKIQSDIQSDTTYVVEQNNQLVATFNLSNQQNEWDICMWGHREDNAFYLHRFAVGSRYHGKGIGKQILQWMDNQLTGTNCFLRLDCVADNSGLNQLYKHAGFVYLKQKDIDGDLFSLYQKSFVKS</sequence>
<evidence type="ECO:0000259" key="1">
    <source>
        <dbReference type="PROSITE" id="PS51186"/>
    </source>
</evidence>
<organism evidence="2 3">
    <name type="scientific">Virgibacillus massiliensis</name>
    <dbReference type="NCBI Taxonomy" id="1462526"/>
    <lineage>
        <taxon>Bacteria</taxon>
        <taxon>Bacillati</taxon>
        <taxon>Bacillota</taxon>
        <taxon>Bacilli</taxon>
        <taxon>Bacillales</taxon>
        <taxon>Bacillaceae</taxon>
        <taxon>Virgibacillus</taxon>
    </lineage>
</organism>
<dbReference type="SUPFAM" id="SSF55729">
    <property type="entry name" value="Acyl-CoA N-acyltransferases (Nat)"/>
    <property type="match status" value="1"/>
</dbReference>
<gene>
    <name evidence="2" type="ORF">BN990_03338</name>
</gene>
<dbReference type="Pfam" id="PF00583">
    <property type="entry name" value="Acetyltransf_1"/>
    <property type="match status" value="1"/>
</dbReference>
<dbReference type="Proteomes" id="UP000028875">
    <property type="component" value="Unassembled WGS sequence"/>
</dbReference>
<dbReference type="GO" id="GO:0016747">
    <property type="term" value="F:acyltransferase activity, transferring groups other than amino-acyl groups"/>
    <property type="evidence" value="ECO:0007669"/>
    <property type="project" value="InterPro"/>
</dbReference>
<dbReference type="RefSeq" id="WP_021288670.1">
    <property type="nucleotide sequence ID" value="NZ_BNER01000007.1"/>
</dbReference>
<dbReference type="Gene3D" id="3.40.630.30">
    <property type="match status" value="1"/>
</dbReference>
<accession>A0A024QEP4</accession>
<dbReference type="EMBL" id="CCDP010000002">
    <property type="protein sequence ID" value="CDQ40988.1"/>
    <property type="molecule type" value="Genomic_DNA"/>
</dbReference>